<dbReference type="EMBL" id="CP102382">
    <property type="protein sequence ID" value="UUV21277.1"/>
    <property type="molecule type" value="Genomic_DNA"/>
</dbReference>
<dbReference type="Pfam" id="PF02348">
    <property type="entry name" value="CTP_transf_3"/>
    <property type="match status" value="1"/>
</dbReference>
<dbReference type="RefSeq" id="WP_257499204.1">
    <property type="nucleotide sequence ID" value="NZ_CP102382.1"/>
</dbReference>
<dbReference type="NCBIfam" id="TIGR03584">
    <property type="entry name" value="PseF"/>
    <property type="match status" value="1"/>
</dbReference>
<accession>A0ABY5NRT3</accession>
<organism evidence="1 2">
    <name type="scientific">Paenimyroides aestuarii</name>
    <dbReference type="NCBI Taxonomy" id="2968490"/>
    <lineage>
        <taxon>Bacteria</taxon>
        <taxon>Pseudomonadati</taxon>
        <taxon>Bacteroidota</taxon>
        <taxon>Flavobacteriia</taxon>
        <taxon>Flavobacteriales</taxon>
        <taxon>Flavobacteriaceae</taxon>
        <taxon>Paenimyroides</taxon>
    </lineage>
</organism>
<keyword evidence="1" id="KW-0808">Transferase</keyword>
<dbReference type="InterPro" id="IPR020039">
    <property type="entry name" value="PseF"/>
</dbReference>
<dbReference type="EC" id="2.7.7.81" evidence="1"/>
<keyword evidence="1" id="KW-0548">Nucleotidyltransferase</keyword>
<keyword evidence="2" id="KW-1185">Reference proteome</keyword>
<dbReference type="SUPFAM" id="SSF53448">
    <property type="entry name" value="Nucleotide-diphospho-sugar transferases"/>
    <property type="match status" value="1"/>
</dbReference>
<name>A0ABY5NRT3_9FLAO</name>
<dbReference type="Proteomes" id="UP001317001">
    <property type="component" value="Chromosome"/>
</dbReference>
<dbReference type="InterPro" id="IPR003329">
    <property type="entry name" value="Cytidylyl_trans"/>
</dbReference>
<gene>
    <name evidence="1" type="primary">pseF</name>
    <name evidence="1" type="ORF">NPX36_13255</name>
</gene>
<dbReference type="PANTHER" id="PTHR21485">
    <property type="entry name" value="HAD SUPERFAMILY MEMBERS CMAS AND KDSC"/>
    <property type="match status" value="1"/>
</dbReference>
<proteinExistence type="predicted"/>
<evidence type="ECO:0000313" key="2">
    <source>
        <dbReference type="Proteomes" id="UP001317001"/>
    </source>
</evidence>
<dbReference type="PANTHER" id="PTHR21485:SF6">
    <property type="entry name" value="N-ACYLNEURAMINATE CYTIDYLYLTRANSFERASE-RELATED"/>
    <property type="match status" value="1"/>
</dbReference>
<dbReference type="Gene3D" id="3.90.550.10">
    <property type="entry name" value="Spore Coat Polysaccharide Biosynthesis Protein SpsA, Chain A"/>
    <property type="match status" value="1"/>
</dbReference>
<reference evidence="1 2" key="1">
    <citation type="submission" date="2022-08" db="EMBL/GenBank/DDBJ databases">
        <title>Myroides zhujiangensis sp. nov., a novel bacterium isolated from sediment in the Pearl River Estuary.</title>
        <authorList>
            <person name="Cui L."/>
        </authorList>
    </citation>
    <scope>NUCLEOTIDE SEQUENCE [LARGE SCALE GENOMIC DNA]</scope>
    <source>
        <strain evidence="1 2">SCSIO 72103</strain>
    </source>
</reference>
<protein>
    <submittedName>
        <fullName evidence="1">Pseudaminic acid cytidylyltransferase</fullName>
        <ecNumber evidence="1">2.7.7.81</ecNumber>
    </submittedName>
</protein>
<dbReference type="InterPro" id="IPR050793">
    <property type="entry name" value="CMP-NeuNAc_synthase"/>
</dbReference>
<dbReference type="CDD" id="cd02513">
    <property type="entry name" value="CMP-NeuAc_Synthase"/>
    <property type="match status" value="1"/>
</dbReference>
<evidence type="ECO:0000313" key="1">
    <source>
        <dbReference type="EMBL" id="UUV21277.1"/>
    </source>
</evidence>
<sequence length="234" mass="26642">MSTTQNNLCIIPARGGSKRIPRKNIKDFLGKPIIAYSIEVALDSGLFSEVMVSTDDEEIAEVAKKYGAKVPFMRTEKTADDFATTMDVLVEVVDKYKKEGKYFKNVCCIYATSPLVSPEILKKSFDVYNEKKFDSLFSVIKYSFPIQRSLSVNDDKITFNYPENANKRSQDLNDSFHDAGQFYWMKENLICKGAVLVTKNTGAYEISELQGQDIDNELDWKLAELKYELLQSIK</sequence>
<dbReference type="GO" id="GO:0016779">
    <property type="term" value="F:nucleotidyltransferase activity"/>
    <property type="evidence" value="ECO:0007669"/>
    <property type="project" value="UniProtKB-KW"/>
</dbReference>
<dbReference type="InterPro" id="IPR029044">
    <property type="entry name" value="Nucleotide-diphossugar_trans"/>
</dbReference>